<reference evidence="8" key="2">
    <citation type="submission" date="2023-06" db="EMBL/GenBank/DDBJ databases">
        <authorList>
            <consortium name="Lawrence Berkeley National Laboratory"/>
            <person name="Haridas S."/>
            <person name="Hensen N."/>
            <person name="Bonometti L."/>
            <person name="Westerberg I."/>
            <person name="Brannstrom I.O."/>
            <person name="Guillou S."/>
            <person name="Cros-Aarteil S."/>
            <person name="Calhoun S."/>
            <person name="Kuo A."/>
            <person name="Mondo S."/>
            <person name="Pangilinan J."/>
            <person name="Riley R."/>
            <person name="Labutti K."/>
            <person name="Andreopoulos B."/>
            <person name="Lipzen A."/>
            <person name="Chen C."/>
            <person name="Yanf M."/>
            <person name="Daum C."/>
            <person name="Ng V."/>
            <person name="Clum A."/>
            <person name="Steindorff A."/>
            <person name="Ohm R."/>
            <person name="Martin F."/>
            <person name="Silar P."/>
            <person name="Natvig D."/>
            <person name="Lalanne C."/>
            <person name="Gautier V."/>
            <person name="Ament-Velasquez S.L."/>
            <person name="Kruys A."/>
            <person name="Hutchinson M.I."/>
            <person name="Powell A.J."/>
            <person name="Barry K."/>
            <person name="Miller A.N."/>
            <person name="Grigoriev I.V."/>
            <person name="Debuchy R."/>
            <person name="Gladieux P."/>
            <person name="Thoren M.H."/>
            <person name="Johannesson H."/>
        </authorList>
    </citation>
    <scope>NUCLEOTIDE SEQUENCE</scope>
    <source>
        <strain evidence="8">CBS 314.62</strain>
    </source>
</reference>
<feature type="region of interest" description="Disordered" evidence="5">
    <location>
        <begin position="517"/>
        <end position="536"/>
    </location>
</feature>
<evidence type="ECO:0000256" key="1">
    <source>
        <dbReference type="ARBA" id="ARBA00006192"/>
    </source>
</evidence>
<reference evidence="8" key="1">
    <citation type="journal article" date="2023" name="Mol. Phylogenet. Evol.">
        <title>Genome-scale phylogeny and comparative genomics of the fungal order Sordariales.</title>
        <authorList>
            <person name="Hensen N."/>
            <person name="Bonometti L."/>
            <person name="Westerberg I."/>
            <person name="Brannstrom I.O."/>
            <person name="Guillou S."/>
            <person name="Cros-Aarteil S."/>
            <person name="Calhoun S."/>
            <person name="Haridas S."/>
            <person name="Kuo A."/>
            <person name="Mondo S."/>
            <person name="Pangilinan J."/>
            <person name="Riley R."/>
            <person name="LaButti K."/>
            <person name="Andreopoulos B."/>
            <person name="Lipzen A."/>
            <person name="Chen C."/>
            <person name="Yan M."/>
            <person name="Daum C."/>
            <person name="Ng V."/>
            <person name="Clum A."/>
            <person name="Steindorff A."/>
            <person name="Ohm R.A."/>
            <person name="Martin F."/>
            <person name="Silar P."/>
            <person name="Natvig D.O."/>
            <person name="Lalanne C."/>
            <person name="Gautier V."/>
            <person name="Ament-Velasquez S.L."/>
            <person name="Kruys A."/>
            <person name="Hutchinson M.I."/>
            <person name="Powell A.J."/>
            <person name="Barry K."/>
            <person name="Miller A.N."/>
            <person name="Grigoriev I.V."/>
            <person name="Debuchy R."/>
            <person name="Gladieux P."/>
            <person name="Hiltunen Thoren M."/>
            <person name="Johannesson H."/>
        </authorList>
    </citation>
    <scope>NUCLEOTIDE SEQUENCE</scope>
    <source>
        <strain evidence="8">CBS 314.62</strain>
    </source>
</reference>
<comment type="caution">
    <text evidence="8">The sequence shown here is derived from an EMBL/GenBank/DDBJ whole genome shotgun (WGS) entry which is preliminary data.</text>
</comment>
<evidence type="ECO:0008006" key="10">
    <source>
        <dbReference type="Google" id="ProtNLM"/>
    </source>
</evidence>
<dbReference type="Pfam" id="PF23276">
    <property type="entry name" value="TPR_24"/>
    <property type="match status" value="1"/>
</dbReference>
<dbReference type="PANTHER" id="PTHR47447">
    <property type="entry name" value="OS03G0856100 PROTEIN"/>
    <property type="match status" value="1"/>
</dbReference>
<evidence type="ECO:0000313" key="8">
    <source>
        <dbReference type="EMBL" id="KAK3688555.1"/>
    </source>
</evidence>
<dbReference type="InterPro" id="IPR057027">
    <property type="entry name" value="TPR_mt"/>
</dbReference>
<evidence type="ECO:0000259" key="7">
    <source>
        <dbReference type="Pfam" id="PF23279"/>
    </source>
</evidence>
<comment type="subunit">
    <text evidence="4">Binds to mitochondrial small subunit 15S rRNA.</text>
</comment>
<feature type="compositionally biased region" description="Basic residues" evidence="5">
    <location>
        <begin position="45"/>
        <end position="57"/>
    </location>
</feature>
<name>A0AAE0X9L6_9PEZI</name>
<dbReference type="NCBIfam" id="TIGR00756">
    <property type="entry name" value="PPR"/>
    <property type="match status" value="1"/>
</dbReference>
<dbReference type="InterPro" id="IPR011990">
    <property type="entry name" value="TPR-like_helical_dom_sf"/>
</dbReference>
<feature type="domain" description="Tetratricopeptide repeats fungi 2" evidence="7">
    <location>
        <begin position="474"/>
        <end position="576"/>
    </location>
</feature>
<comment type="function">
    <text evidence="3">Regulates mitochondrial small subunit maturation by controlling 15S rRNA 5'-end processing. Localizes to the 5' precursor of the 15S rRNA in a position that is subsequently occupied by mS47 in the mature yeast mtSSU. Uses structure and sequence-specific RNA recognition, binding to a single-stranded region of the precursor and specifically recognizing bases -6 to -1. The exchange of Ccm1 for mS47 is coupled to the irreversible removal of precursor rRNA that is accompanied by conformational changes of the mitoribosomal proteins uS5m and mS26. These conformational changes signal completion of 5'-end rRNA processing through protection of the mature 5'-end of the 15S rRNA and stabilization of mS47. The removal of the 5' precursor together with the dissociation of Ccm1 may be catalyzed by the 5'-3' exoribonuclease Pet127. Involved in the specific removal of group I introns in mitochondrial encoded transcripts.</text>
</comment>
<keyword evidence="2" id="KW-0677">Repeat</keyword>
<comment type="similarity">
    <text evidence="1">Belongs to the CCM1 family.</text>
</comment>
<dbReference type="InterPro" id="IPR057029">
    <property type="entry name" value="TPR_fung_2"/>
</dbReference>
<accession>A0AAE0X9L6</accession>
<dbReference type="PANTHER" id="PTHR47447:SF17">
    <property type="entry name" value="OS12G0638900 PROTEIN"/>
    <property type="match status" value="1"/>
</dbReference>
<protein>
    <recommendedName>
        <fullName evidence="10">Pentatricopeptide repeat protein</fullName>
    </recommendedName>
</protein>
<sequence length="628" mass="69691">MPPLPARITVDGLWRCLCPSIDATFIVNAAATPPPRRSQLDPGHGLRRPLTRPHPRPRSPCLAQSLHTDSPGTPVTVSDLVQGGLPQLRLASTPVIYETLRELRNHQGQGKKIRQFVQYLIKDRCEKPNIFLYEALITANWDVLGSADELERILDALAEDGIEPSQSLYHSALRLLAVHPDYLLRNRILRDMRLGRTALKPDGKCSVALGLLRDGQWEMAVDYLDDMMRDKVDVPPWVLDIYMFTLGSLGFVNEALHLLQQRLDAADNRATAVSHSIWYFLLDECSRALHYPGTKRIWDDMVEPGTLNPSDGMTLNVLNTASRNNDPELATQAIQHLSARRVKLGTHHYEALIDSYAHGGDLENALQVLCIMGTSAGIIPDAASTRSIYALLKRHPDLISKATGLLLELRKRVEIPISAVNVLIEAACSHTDDETMLAKALEIYNHTHQLCPAGPNLHIFQLLLPAAQTSATAEFLVSEMALARIKITPLMLNHVVRCHARDGDLNVAFQYMAMQQQQQQQQAGEPRPAASDDVSSADEAVQFSRLNRRTLFVLLERCFKDEDPRAWSLVDEARRRRFSGTENKVKQLLAERKPPVVVAGVGVGEEGAAAVPVSPRAVERVRVSAASV</sequence>
<dbReference type="InterPro" id="IPR002885">
    <property type="entry name" value="PPR_rpt"/>
</dbReference>
<dbReference type="Pfam" id="PF01535">
    <property type="entry name" value="PPR"/>
    <property type="match status" value="1"/>
</dbReference>
<evidence type="ECO:0000256" key="4">
    <source>
        <dbReference type="ARBA" id="ARBA00044511"/>
    </source>
</evidence>
<feature type="compositionally biased region" description="Polar residues" evidence="5">
    <location>
        <begin position="65"/>
        <end position="75"/>
    </location>
</feature>
<proteinExistence type="inferred from homology"/>
<dbReference type="EMBL" id="JAULSO010000002">
    <property type="protein sequence ID" value="KAK3688555.1"/>
    <property type="molecule type" value="Genomic_DNA"/>
</dbReference>
<keyword evidence="9" id="KW-1185">Reference proteome</keyword>
<feature type="domain" description="Pentatricopeptide repeat-containing protein-mitochondrial" evidence="6">
    <location>
        <begin position="311"/>
        <end position="446"/>
    </location>
</feature>
<evidence type="ECO:0000256" key="5">
    <source>
        <dbReference type="SAM" id="MobiDB-lite"/>
    </source>
</evidence>
<dbReference type="Proteomes" id="UP001270362">
    <property type="component" value="Unassembled WGS sequence"/>
</dbReference>
<dbReference type="AlphaFoldDB" id="A0AAE0X9L6"/>
<evidence type="ECO:0000256" key="3">
    <source>
        <dbReference type="ARBA" id="ARBA00044493"/>
    </source>
</evidence>
<evidence type="ECO:0000259" key="6">
    <source>
        <dbReference type="Pfam" id="PF23276"/>
    </source>
</evidence>
<dbReference type="Pfam" id="PF23279">
    <property type="entry name" value="TPR_25"/>
    <property type="match status" value="1"/>
</dbReference>
<gene>
    <name evidence="8" type="ORF">B0T22DRAFT_157301</name>
</gene>
<dbReference type="Gene3D" id="1.25.40.10">
    <property type="entry name" value="Tetratricopeptide repeat domain"/>
    <property type="match status" value="2"/>
</dbReference>
<feature type="region of interest" description="Disordered" evidence="5">
    <location>
        <begin position="32"/>
        <end position="75"/>
    </location>
</feature>
<organism evidence="8 9">
    <name type="scientific">Podospora appendiculata</name>
    <dbReference type="NCBI Taxonomy" id="314037"/>
    <lineage>
        <taxon>Eukaryota</taxon>
        <taxon>Fungi</taxon>
        <taxon>Dikarya</taxon>
        <taxon>Ascomycota</taxon>
        <taxon>Pezizomycotina</taxon>
        <taxon>Sordariomycetes</taxon>
        <taxon>Sordariomycetidae</taxon>
        <taxon>Sordariales</taxon>
        <taxon>Podosporaceae</taxon>
        <taxon>Podospora</taxon>
    </lineage>
</organism>
<evidence type="ECO:0000256" key="2">
    <source>
        <dbReference type="ARBA" id="ARBA00022737"/>
    </source>
</evidence>
<evidence type="ECO:0000313" key="9">
    <source>
        <dbReference type="Proteomes" id="UP001270362"/>
    </source>
</evidence>